<evidence type="ECO:0000313" key="1">
    <source>
        <dbReference type="EMBL" id="AZU63944.1"/>
    </source>
</evidence>
<proteinExistence type="predicted"/>
<dbReference type="AlphaFoldDB" id="A0A3Q9QV33"/>
<dbReference type="EMBL" id="CP022572">
    <property type="protein sequence ID" value="AZU63944.1"/>
    <property type="molecule type" value="Genomic_DNA"/>
</dbReference>
<name>A0A3Q9QV33_9BACI</name>
<dbReference type="KEGG" id="nmk:CHR53_23315"/>
<reference evidence="1 2" key="1">
    <citation type="submission" date="2017-07" db="EMBL/GenBank/DDBJ databases">
        <title>The complete genome sequence of Bacillus mesonae strain H20-5, an efficient strain improving plant abiotic stress resistance.</title>
        <authorList>
            <person name="Kim S.Y."/>
            <person name="Song H."/>
            <person name="Sang M.K."/>
            <person name="Weon H.-Y."/>
            <person name="Song J."/>
        </authorList>
    </citation>
    <scope>NUCLEOTIDE SEQUENCE [LARGE SCALE GENOMIC DNA]</scope>
    <source>
        <strain evidence="1 2">H20-5</strain>
    </source>
</reference>
<dbReference type="InterPro" id="IPR023375">
    <property type="entry name" value="ADC_dom_sf"/>
</dbReference>
<keyword evidence="2" id="KW-1185">Reference proteome</keyword>
<dbReference type="OrthoDB" id="150993at2"/>
<organism evidence="1 2">
    <name type="scientific">Neobacillus mesonae</name>
    <dbReference type="NCBI Taxonomy" id="1193713"/>
    <lineage>
        <taxon>Bacteria</taxon>
        <taxon>Bacillati</taxon>
        <taxon>Bacillota</taxon>
        <taxon>Bacilli</taxon>
        <taxon>Bacillales</taxon>
        <taxon>Bacillaceae</taxon>
        <taxon>Neobacillus</taxon>
    </lineage>
</organism>
<dbReference type="Gene3D" id="2.40.400.10">
    <property type="entry name" value="Acetoacetate decarboxylase-like"/>
    <property type="match status" value="1"/>
</dbReference>
<evidence type="ECO:0008006" key="3">
    <source>
        <dbReference type="Google" id="ProtNLM"/>
    </source>
</evidence>
<protein>
    <recommendedName>
        <fullName evidence="3">DUF2071 domain-containing protein</fullName>
    </recommendedName>
</protein>
<dbReference type="Pfam" id="PF09844">
    <property type="entry name" value="DUF2071"/>
    <property type="match status" value="1"/>
</dbReference>
<gene>
    <name evidence="1" type="ORF">CHR53_23315</name>
</gene>
<sequence>MGWIMKQTWEDILFCHWEAAPERLRGFIPAELDLDLFDGKAWLTILSFRVNHQRFRFLPEIPFLNRYLELNVRTYVKYGDTAGVYFFSLNANHLPSIIGARMTALPYVLAWISFFKMDREFIFNSKRMLGNGEYSLQYRVSSGPGERLEPGTLGNWLLERYCLFTTWGPFLLKGNISHESWEISKAQIKLATNLVTPFGVDEGPQLVHYCPQKTAFIFPLKRVRR</sequence>
<dbReference type="InterPro" id="IPR018644">
    <property type="entry name" value="DUF2071"/>
</dbReference>
<dbReference type="PANTHER" id="PTHR39186:SF1">
    <property type="entry name" value="DUF2071 DOMAIN-CONTAINING PROTEIN"/>
    <property type="match status" value="1"/>
</dbReference>
<dbReference type="SUPFAM" id="SSF160104">
    <property type="entry name" value="Acetoacetate decarboxylase-like"/>
    <property type="match status" value="1"/>
</dbReference>
<evidence type="ECO:0000313" key="2">
    <source>
        <dbReference type="Proteomes" id="UP000282892"/>
    </source>
</evidence>
<dbReference type="Proteomes" id="UP000282892">
    <property type="component" value="Chromosome"/>
</dbReference>
<dbReference type="RefSeq" id="WP_127488614.1">
    <property type="nucleotide sequence ID" value="NZ_CP022572.1"/>
</dbReference>
<dbReference type="PANTHER" id="PTHR39186">
    <property type="entry name" value="DUF2071 FAMILY PROTEIN"/>
    <property type="match status" value="1"/>
</dbReference>
<accession>A0A3Q9QV33</accession>